<dbReference type="Proteomes" id="UP001491310">
    <property type="component" value="Unassembled WGS sequence"/>
</dbReference>
<feature type="domain" description="Kinesin motor" evidence="7">
    <location>
        <begin position="36"/>
        <end position="366"/>
    </location>
</feature>
<sequence length="671" mass="70926">MLGIRRVTVKKNFCRPGSRGSTGATTTAQGVDENDNIKVVVRIRPLNGREVRLPGAKGAPPLTRTFAFHSCLGPGTKQADVLRACGITQLLDAALAGFNVTIMTYGQTGSGKTFTMSGREDILEMDDYNGDTDDGVVTRSVAYLYETLQKRGSSCKFRASYCEIYNEALYDLLRWTKQQLPVRWEPAKGFHVPDLMVRECPVMATMLNVISRGMQHRRMGSHELNMESSRSHSIMTVYCDTAAGPASDRSSIGSSLSAMGKISFVDLAGSERVKDTKTSNGMLKEAGSINKSLFTLGKVISTLADNGGAPGGGAHVPYRDSKLTRLLMDSLGGSALALMIACCSPAASAAEETLSTLSYATRAKNIRNWPVVQVDPHEALVAALKREVHLLRAENAYFRSQMALSTKWSGAATEASTPSSGSPQHSRHSSFAEGGPATAAVTEGPPPSADAASPSSAPKHVPRAAEGTVETERRLAQAQAMISQYSSENARMAAASEAAASRRALVDSDYKSALDEVDWLKTRLEDLETTILAHSGGDSERAVPPPAAASSPTLLLDNPAQKELTLPSEGAPIEPADVLVEAVSVLGDSKAIDAVVIEAAGESCDSVGEAAPAEEDSGGQEAVPKEMTIEDVVFSSEAEEAAAEHGDRESEADSGSIYSGSDADSEEDSDG</sequence>
<dbReference type="InterPro" id="IPR019821">
    <property type="entry name" value="Kinesin_motor_CS"/>
</dbReference>
<dbReference type="CDD" id="cd00106">
    <property type="entry name" value="KISc"/>
    <property type="match status" value="1"/>
</dbReference>
<evidence type="ECO:0000256" key="4">
    <source>
        <dbReference type="PROSITE-ProRule" id="PRU00283"/>
    </source>
</evidence>
<feature type="region of interest" description="Disordered" evidence="6">
    <location>
        <begin position="412"/>
        <end position="474"/>
    </location>
</feature>
<dbReference type="SUPFAM" id="SSF52540">
    <property type="entry name" value="P-loop containing nucleoside triphosphate hydrolases"/>
    <property type="match status" value="1"/>
</dbReference>
<comment type="similarity">
    <text evidence="4 5">Belongs to the TRAFAC class myosin-kinesin ATPase superfamily. Kinesin family.</text>
</comment>
<dbReference type="PROSITE" id="PS00411">
    <property type="entry name" value="KINESIN_MOTOR_1"/>
    <property type="match status" value="1"/>
</dbReference>
<gene>
    <name evidence="8" type="ORF">WJX75_007662</name>
</gene>
<dbReference type="InterPro" id="IPR036961">
    <property type="entry name" value="Kinesin_motor_dom_sf"/>
</dbReference>
<dbReference type="SMART" id="SM00129">
    <property type="entry name" value="KISc"/>
    <property type="match status" value="1"/>
</dbReference>
<keyword evidence="3 4" id="KW-0505">Motor protein</keyword>
<dbReference type="InterPro" id="IPR027417">
    <property type="entry name" value="P-loop_NTPase"/>
</dbReference>
<dbReference type="InterPro" id="IPR001752">
    <property type="entry name" value="Kinesin_motor_dom"/>
</dbReference>
<evidence type="ECO:0000256" key="5">
    <source>
        <dbReference type="RuleBase" id="RU000394"/>
    </source>
</evidence>
<organism evidence="8 9">
    <name type="scientific">Coccomyxa subellipsoidea</name>
    <dbReference type="NCBI Taxonomy" id="248742"/>
    <lineage>
        <taxon>Eukaryota</taxon>
        <taxon>Viridiplantae</taxon>
        <taxon>Chlorophyta</taxon>
        <taxon>core chlorophytes</taxon>
        <taxon>Trebouxiophyceae</taxon>
        <taxon>Trebouxiophyceae incertae sedis</taxon>
        <taxon>Coccomyxaceae</taxon>
        <taxon>Coccomyxa</taxon>
    </lineage>
</organism>
<dbReference type="PRINTS" id="PR00380">
    <property type="entry name" value="KINESINHEAVY"/>
</dbReference>
<keyword evidence="5" id="KW-0493">Microtubule</keyword>
<evidence type="ECO:0000256" key="1">
    <source>
        <dbReference type="ARBA" id="ARBA00022741"/>
    </source>
</evidence>
<feature type="binding site" evidence="4">
    <location>
        <begin position="106"/>
        <end position="113"/>
    </location>
    <ligand>
        <name>ATP</name>
        <dbReference type="ChEBI" id="CHEBI:30616"/>
    </ligand>
</feature>
<accession>A0ABR2YGR6</accession>
<feature type="compositionally biased region" description="Low complexity" evidence="6">
    <location>
        <begin position="449"/>
        <end position="458"/>
    </location>
</feature>
<dbReference type="EMBL" id="JALJOT010000012">
    <property type="protein sequence ID" value="KAK9905009.1"/>
    <property type="molecule type" value="Genomic_DNA"/>
</dbReference>
<comment type="caution">
    <text evidence="8">The sequence shown here is derived from an EMBL/GenBank/DDBJ whole genome shotgun (WGS) entry which is preliminary data.</text>
</comment>
<protein>
    <recommendedName>
        <fullName evidence="5">Kinesin-like protein</fullName>
    </recommendedName>
</protein>
<keyword evidence="2 4" id="KW-0067">ATP-binding</keyword>
<evidence type="ECO:0000313" key="9">
    <source>
        <dbReference type="Proteomes" id="UP001491310"/>
    </source>
</evidence>
<evidence type="ECO:0000256" key="2">
    <source>
        <dbReference type="ARBA" id="ARBA00022840"/>
    </source>
</evidence>
<keyword evidence="1 4" id="KW-0547">Nucleotide-binding</keyword>
<evidence type="ECO:0000313" key="8">
    <source>
        <dbReference type="EMBL" id="KAK9905009.1"/>
    </source>
</evidence>
<dbReference type="PANTHER" id="PTHR47969">
    <property type="entry name" value="CHROMOSOME-ASSOCIATED KINESIN KIF4A-RELATED"/>
    <property type="match status" value="1"/>
</dbReference>
<evidence type="ECO:0000256" key="3">
    <source>
        <dbReference type="ARBA" id="ARBA00023175"/>
    </source>
</evidence>
<feature type="compositionally biased region" description="Basic and acidic residues" evidence="6">
    <location>
        <begin position="642"/>
        <end position="651"/>
    </location>
</feature>
<reference evidence="8 9" key="1">
    <citation type="journal article" date="2024" name="Nat. Commun.">
        <title>Phylogenomics reveals the evolutionary origins of lichenization in chlorophyte algae.</title>
        <authorList>
            <person name="Puginier C."/>
            <person name="Libourel C."/>
            <person name="Otte J."/>
            <person name="Skaloud P."/>
            <person name="Haon M."/>
            <person name="Grisel S."/>
            <person name="Petersen M."/>
            <person name="Berrin J.G."/>
            <person name="Delaux P.M."/>
            <person name="Dal Grande F."/>
            <person name="Keller J."/>
        </authorList>
    </citation>
    <scope>NUCLEOTIDE SEQUENCE [LARGE SCALE GENOMIC DNA]</scope>
    <source>
        <strain evidence="8 9">SAG 216-7</strain>
    </source>
</reference>
<keyword evidence="9" id="KW-1185">Reference proteome</keyword>
<evidence type="ECO:0000259" key="7">
    <source>
        <dbReference type="PROSITE" id="PS50067"/>
    </source>
</evidence>
<name>A0ABR2YGR6_9CHLO</name>
<feature type="region of interest" description="Disordered" evidence="6">
    <location>
        <begin position="535"/>
        <end position="554"/>
    </location>
</feature>
<dbReference type="PANTHER" id="PTHR47969:SF29">
    <property type="entry name" value="KINESIN-LIKE PROTEIN"/>
    <property type="match status" value="1"/>
</dbReference>
<proteinExistence type="inferred from homology"/>
<feature type="region of interest" description="Disordered" evidence="6">
    <location>
        <begin position="606"/>
        <end position="671"/>
    </location>
</feature>
<dbReference type="Gene3D" id="3.40.850.10">
    <property type="entry name" value="Kinesin motor domain"/>
    <property type="match status" value="1"/>
</dbReference>
<dbReference type="InterPro" id="IPR027640">
    <property type="entry name" value="Kinesin-like_fam"/>
</dbReference>
<dbReference type="Pfam" id="PF00225">
    <property type="entry name" value="Kinesin"/>
    <property type="match status" value="1"/>
</dbReference>
<evidence type="ECO:0000256" key="6">
    <source>
        <dbReference type="SAM" id="MobiDB-lite"/>
    </source>
</evidence>
<dbReference type="PROSITE" id="PS50067">
    <property type="entry name" value="KINESIN_MOTOR_2"/>
    <property type="match status" value="1"/>
</dbReference>